<evidence type="ECO:0000313" key="2">
    <source>
        <dbReference type="Proteomes" id="UP001189429"/>
    </source>
</evidence>
<gene>
    <name evidence="1" type="ORF">PCOR1329_LOCUS66776</name>
</gene>
<sequence length="275" mass="27921">MAVAPGRLSGGDMVKLLAELPVAQAVFGAALACAGAGCAAKTAGSLVAAAARGALQGAQVAGGSDGDAELAVGALDGMQAILADVGVKGVSEAKACLRDAGRADLASRLARFSKVRNGVAHRDVRLAGDIGAAVKAKANGGGELVTGAEPKQDIGIVQLDGETVKLRATVARLESELAAARVDLAQQKKQAKEHNIMSSEAVGGDSAEGVAQLHTYMRVPFVEGLSYPKEETGVRAQCLAALLAHGSAGLPPEQCERIACQPDFDNVKRYLASWS</sequence>
<evidence type="ECO:0008006" key="3">
    <source>
        <dbReference type="Google" id="ProtNLM"/>
    </source>
</evidence>
<evidence type="ECO:0000313" key="1">
    <source>
        <dbReference type="EMBL" id="CAK0885047.1"/>
    </source>
</evidence>
<dbReference type="PROSITE" id="PS51257">
    <property type="entry name" value="PROKAR_LIPOPROTEIN"/>
    <property type="match status" value="1"/>
</dbReference>
<protein>
    <recommendedName>
        <fullName evidence="3">Kinetochore protein Spc24</fullName>
    </recommendedName>
</protein>
<proteinExistence type="predicted"/>
<organism evidence="1 2">
    <name type="scientific">Prorocentrum cordatum</name>
    <dbReference type="NCBI Taxonomy" id="2364126"/>
    <lineage>
        <taxon>Eukaryota</taxon>
        <taxon>Sar</taxon>
        <taxon>Alveolata</taxon>
        <taxon>Dinophyceae</taxon>
        <taxon>Prorocentrales</taxon>
        <taxon>Prorocentraceae</taxon>
        <taxon>Prorocentrum</taxon>
    </lineage>
</organism>
<dbReference type="Proteomes" id="UP001189429">
    <property type="component" value="Unassembled WGS sequence"/>
</dbReference>
<comment type="caution">
    <text evidence="1">The sequence shown here is derived from an EMBL/GenBank/DDBJ whole genome shotgun (WGS) entry which is preliminary data.</text>
</comment>
<accession>A0ABN9WF77</accession>
<name>A0ABN9WF77_9DINO</name>
<dbReference type="EMBL" id="CAUYUJ010018617">
    <property type="protein sequence ID" value="CAK0885047.1"/>
    <property type="molecule type" value="Genomic_DNA"/>
</dbReference>
<reference evidence="1" key="1">
    <citation type="submission" date="2023-10" db="EMBL/GenBank/DDBJ databases">
        <authorList>
            <person name="Chen Y."/>
            <person name="Shah S."/>
            <person name="Dougan E. K."/>
            <person name="Thang M."/>
            <person name="Chan C."/>
        </authorList>
    </citation>
    <scope>NUCLEOTIDE SEQUENCE [LARGE SCALE GENOMIC DNA]</scope>
</reference>
<keyword evidence="2" id="KW-1185">Reference proteome</keyword>